<evidence type="ECO:0000313" key="1">
    <source>
        <dbReference type="EMBL" id="KAI9919245.1"/>
    </source>
</evidence>
<proteinExistence type="predicted"/>
<gene>
    <name evidence="1" type="ORF">PsorP6_011423</name>
</gene>
<keyword evidence="2" id="KW-1185">Reference proteome</keyword>
<dbReference type="EMBL" id="CM047591">
    <property type="protein sequence ID" value="KAI9919245.1"/>
    <property type="molecule type" value="Genomic_DNA"/>
</dbReference>
<dbReference type="Proteomes" id="UP001163321">
    <property type="component" value="Chromosome 12"/>
</dbReference>
<sequence length="169" mass="18683">MTLEGNVSILTRLQQAVSAVKNQLIQMNPLVTDVTLLSIPEGLDVLYVANVPEEAKTSILMKLTICGLVDTVSKEISSRFTWNCQTLPAVARTSASRLSTKTKCSEPIKTYSPASRERRLWCGGWKEYLCVFVLQGICFSMKQLSVLGQACFQSWHKKGPAEPKQLGTT</sequence>
<protein>
    <submittedName>
        <fullName evidence="1">Uncharacterized protein</fullName>
    </submittedName>
</protein>
<name>A0ACC0WKQ2_9STRA</name>
<evidence type="ECO:0000313" key="2">
    <source>
        <dbReference type="Proteomes" id="UP001163321"/>
    </source>
</evidence>
<accession>A0ACC0WKQ2</accession>
<comment type="caution">
    <text evidence="1">The sequence shown here is derived from an EMBL/GenBank/DDBJ whole genome shotgun (WGS) entry which is preliminary data.</text>
</comment>
<reference evidence="1 2" key="1">
    <citation type="journal article" date="2022" name="bioRxiv">
        <title>The genome of the oomycete Peronosclerospora sorghi, a cosmopolitan pathogen of maize and sorghum, is inflated with dispersed pseudogenes.</title>
        <authorList>
            <person name="Fletcher K."/>
            <person name="Martin F."/>
            <person name="Isakeit T."/>
            <person name="Cavanaugh K."/>
            <person name="Magill C."/>
            <person name="Michelmore R."/>
        </authorList>
    </citation>
    <scope>NUCLEOTIDE SEQUENCE [LARGE SCALE GENOMIC DNA]</scope>
    <source>
        <strain evidence="1">P6</strain>
    </source>
</reference>
<organism evidence="1 2">
    <name type="scientific">Peronosclerospora sorghi</name>
    <dbReference type="NCBI Taxonomy" id="230839"/>
    <lineage>
        <taxon>Eukaryota</taxon>
        <taxon>Sar</taxon>
        <taxon>Stramenopiles</taxon>
        <taxon>Oomycota</taxon>
        <taxon>Peronosporomycetes</taxon>
        <taxon>Peronosporales</taxon>
        <taxon>Peronosporaceae</taxon>
        <taxon>Peronosclerospora</taxon>
    </lineage>
</organism>